<dbReference type="RefSeq" id="WP_086087387.1">
    <property type="nucleotide sequence ID" value="NZ_CP021112.1"/>
</dbReference>
<reference evidence="1 2" key="1">
    <citation type="submission" date="2017-05" db="EMBL/GenBank/DDBJ databases">
        <title>Full genome sequence of Pseudorhodoplanes sinuspersici.</title>
        <authorList>
            <person name="Dastgheib S.M.M."/>
            <person name="Shavandi M."/>
            <person name="Tirandaz H."/>
        </authorList>
    </citation>
    <scope>NUCLEOTIDE SEQUENCE [LARGE SCALE GENOMIC DNA]</scope>
    <source>
        <strain evidence="1 2">RIPI110</strain>
    </source>
</reference>
<dbReference type="Proteomes" id="UP000194137">
    <property type="component" value="Chromosome"/>
</dbReference>
<dbReference type="OrthoDB" id="7222954at2"/>
<keyword evidence="2" id="KW-1185">Reference proteome</keyword>
<dbReference type="AlphaFoldDB" id="A0A1W6ZNL2"/>
<dbReference type="InterPro" id="IPR038084">
    <property type="entry name" value="PduO/GlcC-like_sf"/>
</dbReference>
<sequence>MRHKPCLTASDVQTMAAACRAEAEKHKWNVTIAITDEAGFLHYLERMEGAGPTSAEVAVAKAKTSAITRRPSKFWEDRIKDRPAFMNFPGVLQIQGGLPIMYEGECVGAIGVSGVQSHEDEQIAKAGIDALV</sequence>
<dbReference type="Gene3D" id="3.30.450.150">
    <property type="entry name" value="Haem-degrading domain"/>
    <property type="match status" value="1"/>
</dbReference>
<dbReference type="STRING" id="1235591.CAK95_07700"/>
<dbReference type="KEGG" id="psin:CAK95_07700"/>
<dbReference type="EMBL" id="CP021112">
    <property type="protein sequence ID" value="ARP98976.1"/>
    <property type="molecule type" value="Genomic_DNA"/>
</dbReference>
<name>A0A1W6ZNL2_9HYPH</name>
<accession>A0A1W6ZNL2</accession>
<proteinExistence type="predicted"/>
<dbReference type="Pfam" id="PF03928">
    <property type="entry name" value="HbpS-like"/>
    <property type="match status" value="1"/>
</dbReference>
<evidence type="ECO:0000313" key="2">
    <source>
        <dbReference type="Proteomes" id="UP000194137"/>
    </source>
</evidence>
<dbReference type="PANTHER" id="PTHR34309:SF1">
    <property type="entry name" value="PROTEIN GLCG"/>
    <property type="match status" value="1"/>
</dbReference>
<dbReference type="SUPFAM" id="SSF143744">
    <property type="entry name" value="GlcG-like"/>
    <property type="match status" value="1"/>
</dbReference>
<gene>
    <name evidence="1" type="ORF">CAK95_07700</name>
</gene>
<dbReference type="InterPro" id="IPR052517">
    <property type="entry name" value="GlcG_carb_metab_protein"/>
</dbReference>
<dbReference type="PANTHER" id="PTHR34309">
    <property type="entry name" value="SLR1406 PROTEIN"/>
    <property type="match status" value="1"/>
</dbReference>
<protein>
    <submittedName>
        <fullName evidence="1">Uncharacterized protein</fullName>
    </submittedName>
</protein>
<evidence type="ECO:0000313" key="1">
    <source>
        <dbReference type="EMBL" id="ARP98976.1"/>
    </source>
</evidence>
<dbReference type="InterPro" id="IPR005624">
    <property type="entry name" value="PduO/GlcC-like"/>
</dbReference>
<organism evidence="1 2">
    <name type="scientific">Pseudorhodoplanes sinuspersici</name>
    <dbReference type="NCBI Taxonomy" id="1235591"/>
    <lineage>
        <taxon>Bacteria</taxon>
        <taxon>Pseudomonadati</taxon>
        <taxon>Pseudomonadota</taxon>
        <taxon>Alphaproteobacteria</taxon>
        <taxon>Hyphomicrobiales</taxon>
        <taxon>Pseudorhodoplanes</taxon>
    </lineage>
</organism>